<sequence>MQELVDFIEDIAENTGLPVGVKAAIGKLDEWRELAAIMAETERGPDFLSIDGGEGGTGAAPPSFADHVALPWIYGFTDVYKIFQEKDLTNRIVFIGSAKLGFPAKAAMAFAMGADCINVAREAMLSIGCIQAQACHTNRCPTGVATQNRWLQ</sequence>
<dbReference type="InterPro" id="IPR013785">
    <property type="entry name" value="Aldolase_TIM"/>
</dbReference>
<dbReference type="RefSeq" id="WP_235942679.1">
    <property type="nucleotide sequence ID" value="NZ_JAAVJR010000601.1"/>
</dbReference>
<name>A0ABX1D373_9FLAO</name>
<feature type="non-terminal residue" evidence="3">
    <location>
        <position position="1"/>
    </location>
</feature>
<gene>
    <name evidence="3" type="ORF">HC175_18450</name>
</gene>
<evidence type="ECO:0000259" key="2">
    <source>
        <dbReference type="Pfam" id="PF01645"/>
    </source>
</evidence>
<feature type="domain" description="Glutamate synthase" evidence="2">
    <location>
        <begin position="2"/>
        <end position="152"/>
    </location>
</feature>
<dbReference type="Proteomes" id="UP000703674">
    <property type="component" value="Unassembled WGS sequence"/>
</dbReference>
<organism evidence="3 4">
    <name type="scientific">Salinimicrobium oceani</name>
    <dbReference type="NCBI Taxonomy" id="2722702"/>
    <lineage>
        <taxon>Bacteria</taxon>
        <taxon>Pseudomonadati</taxon>
        <taxon>Bacteroidota</taxon>
        <taxon>Flavobacteriia</taxon>
        <taxon>Flavobacteriales</taxon>
        <taxon>Flavobacteriaceae</taxon>
        <taxon>Salinimicrobium</taxon>
    </lineage>
</organism>
<evidence type="ECO:0000313" key="3">
    <source>
        <dbReference type="EMBL" id="NJW54895.1"/>
    </source>
</evidence>
<dbReference type="PANTHER" id="PTHR43819:SF1">
    <property type="entry name" value="ARCHAEAL-TYPE GLUTAMATE SYNTHASE [NADPH]"/>
    <property type="match status" value="1"/>
</dbReference>
<dbReference type="InterPro" id="IPR002932">
    <property type="entry name" value="Glu_synthdom"/>
</dbReference>
<dbReference type="PANTHER" id="PTHR43819">
    <property type="entry name" value="ARCHAEAL-TYPE GLUTAMATE SYNTHASE [NADPH]"/>
    <property type="match status" value="1"/>
</dbReference>
<dbReference type="EMBL" id="JAAVJR010000601">
    <property type="protein sequence ID" value="NJW54895.1"/>
    <property type="molecule type" value="Genomic_DNA"/>
</dbReference>
<reference evidence="3 4" key="1">
    <citation type="submission" date="2020-03" db="EMBL/GenBank/DDBJ databases">
        <title>Salinimicrobium sp. nov, isolated from SCS.</title>
        <authorList>
            <person name="Cao W.R."/>
        </authorList>
    </citation>
    <scope>NUCLEOTIDE SEQUENCE [LARGE SCALE GENOMIC DNA]</scope>
    <source>
        <strain evidence="4">J15B91</strain>
    </source>
</reference>
<dbReference type="Gene3D" id="3.20.20.70">
    <property type="entry name" value="Aldolase class I"/>
    <property type="match status" value="1"/>
</dbReference>
<keyword evidence="4" id="KW-1185">Reference proteome</keyword>
<evidence type="ECO:0000313" key="4">
    <source>
        <dbReference type="Proteomes" id="UP000703674"/>
    </source>
</evidence>
<evidence type="ECO:0000256" key="1">
    <source>
        <dbReference type="ARBA" id="ARBA00009716"/>
    </source>
</evidence>
<proteinExistence type="inferred from homology"/>
<dbReference type="SUPFAM" id="SSF51395">
    <property type="entry name" value="FMN-linked oxidoreductases"/>
    <property type="match status" value="1"/>
</dbReference>
<dbReference type="Pfam" id="PF01645">
    <property type="entry name" value="Glu_synthase"/>
    <property type="match status" value="1"/>
</dbReference>
<comment type="caution">
    <text evidence="3">The sequence shown here is derived from an EMBL/GenBank/DDBJ whole genome shotgun (WGS) entry which is preliminary data.</text>
</comment>
<accession>A0ABX1D373</accession>
<feature type="non-terminal residue" evidence="3">
    <location>
        <position position="152"/>
    </location>
</feature>
<protein>
    <submittedName>
        <fullName evidence="3">FMN-binding glutamate synthase family protein</fullName>
    </submittedName>
</protein>
<comment type="similarity">
    <text evidence="1">Belongs to the glutamate synthase family.</text>
</comment>